<protein>
    <recommendedName>
        <fullName evidence="1">RNase H type-1 domain-containing protein</fullName>
    </recommendedName>
</protein>
<dbReference type="SUPFAM" id="SSF53098">
    <property type="entry name" value="Ribonuclease H-like"/>
    <property type="match status" value="1"/>
</dbReference>
<evidence type="ECO:0000259" key="1">
    <source>
        <dbReference type="Pfam" id="PF13456"/>
    </source>
</evidence>
<accession>A0AAV3RYK1</accession>
<organism evidence="2 3">
    <name type="scientific">Lithospermum erythrorhizon</name>
    <name type="common">Purple gromwell</name>
    <name type="synonym">Lithospermum officinale var. erythrorhizon</name>
    <dbReference type="NCBI Taxonomy" id="34254"/>
    <lineage>
        <taxon>Eukaryota</taxon>
        <taxon>Viridiplantae</taxon>
        <taxon>Streptophyta</taxon>
        <taxon>Embryophyta</taxon>
        <taxon>Tracheophyta</taxon>
        <taxon>Spermatophyta</taxon>
        <taxon>Magnoliopsida</taxon>
        <taxon>eudicotyledons</taxon>
        <taxon>Gunneridae</taxon>
        <taxon>Pentapetalae</taxon>
        <taxon>asterids</taxon>
        <taxon>lamiids</taxon>
        <taxon>Boraginales</taxon>
        <taxon>Boraginaceae</taxon>
        <taxon>Boraginoideae</taxon>
        <taxon>Lithospermeae</taxon>
        <taxon>Lithospermum</taxon>
    </lineage>
</organism>
<dbReference type="CDD" id="cd09279">
    <property type="entry name" value="RNase_HI_like"/>
    <property type="match status" value="1"/>
</dbReference>
<comment type="caution">
    <text evidence="2">The sequence shown here is derived from an EMBL/GenBank/DDBJ whole genome shotgun (WGS) entry which is preliminary data.</text>
</comment>
<dbReference type="GO" id="GO:0004523">
    <property type="term" value="F:RNA-DNA hybrid ribonuclease activity"/>
    <property type="evidence" value="ECO:0007669"/>
    <property type="project" value="InterPro"/>
</dbReference>
<dbReference type="GO" id="GO:0003676">
    <property type="term" value="F:nucleic acid binding"/>
    <property type="evidence" value="ECO:0007669"/>
    <property type="project" value="InterPro"/>
</dbReference>
<dbReference type="InterPro" id="IPR002156">
    <property type="entry name" value="RNaseH_domain"/>
</dbReference>
<dbReference type="AlphaFoldDB" id="A0AAV3RYK1"/>
<evidence type="ECO:0000313" key="3">
    <source>
        <dbReference type="Proteomes" id="UP001454036"/>
    </source>
</evidence>
<dbReference type="PANTHER" id="PTHR48475">
    <property type="entry name" value="RIBONUCLEASE H"/>
    <property type="match status" value="1"/>
</dbReference>
<sequence length="153" mass="17597">MDQPMKRVITSPQLSGRLTTWAIEMSKFDISYVPHTRINAQALVNFVIEFTTKTPANVIMEYALRFTFPTTNNQAGYQTMVTGLAIVKYFGIRHIWVKGDSKLIIDQVKGVRRIKNEPLVKYHARAIQLARGFEQILFEHIRHAPNEEADHLS</sequence>
<dbReference type="InterPro" id="IPR036397">
    <property type="entry name" value="RNaseH_sf"/>
</dbReference>
<dbReference type="PANTHER" id="PTHR48475:SF1">
    <property type="entry name" value="RNASE H TYPE-1 DOMAIN-CONTAINING PROTEIN"/>
    <property type="match status" value="1"/>
</dbReference>
<reference evidence="2 3" key="1">
    <citation type="submission" date="2024-01" db="EMBL/GenBank/DDBJ databases">
        <title>The complete chloroplast genome sequence of Lithospermum erythrorhizon: insights into the phylogenetic relationship among Boraginaceae species and the maternal lineages of purple gromwells.</title>
        <authorList>
            <person name="Okada T."/>
            <person name="Watanabe K."/>
        </authorList>
    </citation>
    <scope>NUCLEOTIDE SEQUENCE [LARGE SCALE GENOMIC DNA]</scope>
</reference>
<dbReference type="InterPro" id="IPR012337">
    <property type="entry name" value="RNaseH-like_sf"/>
</dbReference>
<name>A0AAV3RYK1_LITER</name>
<dbReference type="Pfam" id="PF13456">
    <property type="entry name" value="RVT_3"/>
    <property type="match status" value="1"/>
</dbReference>
<keyword evidence="3" id="KW-1185">Reference proteome</keyword>
<dbReference type="Proteomes" id="UP001454036">
    <property type="component" value="Unassembled WGS sequence"/>
</dbReference>
<proteinExistence type="predicted"/>
<dbReference type="Gene3D" id="3.30.420.10">
    <property type="entry name" value="Ribonuclease H-like superfamily/Ribonuclease H"/>
    <property type="match status" value="1"/>
</dbReference>
<feature type="domain" description="RNase H type-1" evidence="1">
    <location>
        <begin position="57"/>
        <end position="152"/>
    </location>
</feature>
<dbReference type="EMBL" id="BAABME010013313">
    <property type="protein sequence ID" value="GAA0186029.1"/>
    <property type="molecule type" value="Genomic_DNA"/>
</dbReference>
<gene>
    <name evidence="2" type="ORF">LIER_33317</name>
</gene>
<evidence type="ECO:0000313" key="2">
    <source>
        <dbReference type="EMBL" id="GAA0186029.1"/>
    </source>
</evidence>